<dbReference type="InterPro" id="IPR004843">
    <property type="entry name" value="Calcineurin-like_PHP"/>
</dbReference>
<dbReference type="SUPFAM" id="SSF56300">
    <property type="entry name" value="Metallo-dependent phosphatases"/>
    <property type="match status" value="1"/>
</dbReference>
<protein>
    <recommendedName>
        <fullName evidence="2">Calcineurin-like phosphoesterase domain-containing protein</fullName>
    </recommendedName>
</protein>
<feature type="domain" description="Calcineurin-like phosphoesterase" evidence="2">
    <location>
        <begin position="31"/>
        <end position="235"/>
    </location>
</feature>
<name>A0A1Y1Z236_9PLEO</name>
<sequence>MTLFPPQFQVYSDLHLETPVGNPLYKSFKLSVNGNNLFLLGDIGLVKDDGLFTFLRKLVAQTTGVRIFYVMGNHEAYQMSLDDAVARLRAFATDIRSQYGDRFHILHRDRHDLNNITILGCTLWSSVPPNQAAEVQKRLTDFNEQRGIHGWSLEQHNQQHQMDLVWLNAQVQEITTKEPGRQIIIVTHHSPTCDPRAVDPTHRGSPISSGFMTDLSSEICWMSPSVKMWAFGHTHFSCAFQDENTSKLVMANQKGYSGVGDSGSGGLSGLIVEADGQNWRFVTAGSRELSERALFELAHTPTRLLPTAIKWSWPKSDDKEWECVDKHLDPFHLWTTGCQSKTDVARISKPRRSKLPKIEVQWSNKTETLPMSGDASSIAKFPWIRLVSAIRVSFPELEAPTEAALEKMADEDNFGMQWLPQANITIDFGHNLVHPRFIFQRTPKKLHKPLSIDTNGMDAPIGWAIWIDEDFWVPWYVLLVLGILSIGIFWLLVLNKENLHASGGVLQNTKPLEEDVPDLFESHQH</sequence>
<dbReference type="GO" id="GO:0016787">
    <property type="term" value="F:hydrolase activity"/>
    <property type="evidence" value="ECO:0007669"/>
    <property type="project" value="InterPro"/>
</dbReference>
<evidence type="ECO:0000313" key="3">
    <source>
        <dbReference type="EMBL" id="ORY04352.1"/>
    </source>
</evidence>
<dbReference type="AlphaFoldDB" id="A0A1Y1Z236"/>
<comment type="caution">
    <text evidence="3">The sequence shown here is derived from an EMBL/GenBank/DDBJ whole genome shotgun (WGS) entry which is preliminary data.</text>
</comment>
<dbReference type="EMBL" id="MCFA01000136">
    <property type="protein sequence ID" value="ORY04352.1"/>
    <property type="molecule type" value="Genomic_DNA"/>
</dbReference>
<dbReference type="PANTHER" id="PTHR37844:SF2">
    <property type="entry name" value="SER_THR PROTEIN PHOSPHATASE SUPERFAMILY (AFU_ORTHOLOGUE AFUA_1G14840)"/>
    <property type="match status" value="1"/>
</dbReference>
<evidence type="ECO:0000313" key="4">
    <source>
        <dbReference type="Proteomes" id="UP000193144"/>
    </source>
</evidence>
<keyword evidence="1" id="KW-0812">Transmembrane</keyword>
<feature type="transmembrane region" description="Helical" evidence="1">
    <location>
        <begin position="475"/>
        <end position="494"/>
    </location>
</feature>
<dbReference type="OrthoDB" id="550558at2759"/>
<dbReference type="PANTHER" id="PTHR37844">
    <property type="entry name" value="SER/THR PROTEIN PHOSPHATASE SUPERFAMILY (AFU_ORTHOLOGUE AFUA_1G14840)"/>
    <property type="match status" value="1"/>
</dbReference>
<keyword evidence="1" id="KW-1133">Transmembrane helix</keyword>
<keyword evidence="4" id="KW-1185">Reference proteome</keyword>
<keyword evidence="1" id="KW-0472">Membrane</keyword>
<gene>
    <name evidence="3" type="ORF">BCR34DRAFT_617484</name>
</gene>
<organism evidence="3 4">
    <name type="scientific">Clohesyomyces aquaticus</name>
    <dbReference type="NCBI Taxonomy" id="1231657"/>
    <lineage>
        <taxon>Eukaryota</taxon>
        <taxon>Fungi</taxon>
        <taxon>Dikarya</taxon>
        <taxon>Ascomycota</taxon>
        <taxon>Pezizomycotina</taxon>
        <taxon>Dothideomycetes</taxon>
        <taxon>Pleosporomycetidae</taxon>
        <taxon>Pleosporales</taxon>
        <taxon>Lindgomycetaceae</taxon>
        <taxon>Clohesyomyces</taxon>
    </lineage>
</organism>
<dbReference type="InterPro" id="IPR029052">
    <property type="entry name" value="Metallo-depent_PP-like"/>
</dbReference>
<dbReference type="Pfam" id="PF00149">
    <property type="entry name" value="Metallophos"/>
    <property type="match status" value="1"/>
</dbReference>
<evidence type="ECO:0000256" key="1">
    <source>
        <dbReference type="SAM" id="Phobius"/>
    </source>
</evidence>
<accession>A0A1Y1Z236</accession>
<dbReference type="Proteomes" id="UP000193144">
    <property type="component" value="Unassembled WGS sequence"/>
</dbReference>
<reference evidence="3 4" key="1">
    <citation type="submission" date="2016-07" db="EMBL/GenBank/DDBJ databases">
        <title>Pervasive Adenine N6-methylation of Active Genes in Fungi.</title>
        <authorList>
            <consortium name="DOE Joint Genome Institute"/>
            <person name="Mondo S.J."/>
            <person name="Dannebaum R.O."/>
            <person name="Kuo R.C."/>
            <person name="Labutti K."/>
            <person name="Haridas S."/>
            <person name="Kuo A."/>
            <person name="Salamov A."/>
            <person name="Ahrendt S.R."/>
            <person name="Lipzen A."/>
            <person name="Sullivan W."/>
            <person name="Andreopoulos W.B."/>
            <person name="Clum A."/>
            <person name="Lindquist E."/>
            <person name="Daum C."/>
            <person name="Ramamoorthy G.K."/>
            <person name="Gryganskyi A."/>
            <person name="Culley D."/>
            <person name="Magnuson J.K."/>
            <person name="James T.Y."/>
            <person name="O'Malley M.A."/>
            <person name="Stajich J.E."/>
            <person name="Spatafora J.W."/>
            <person name="Visel A."/>
            <person name="Grigoriev I.V."/>
        </authorList>
    </citation>
    <scope>NUCLEOTIDE SEQUENCE [LARGE SCALE GENOMIC DNA]</scope>
    <source>
        <strain evidence="3 4">CBS 115471</strain>
    </source>
</reference>
<proteinExistence type="predicted"/>
<evidence type="ECO:0000259" key="2">
    <source>
        <dbReference type="Pfam" id="PF00149"/>
    </source>
</evidence>
<dbReference type="Gene3D" id="3.60.21.10">
    <property type="match status" value="1"/>
</dbReference>